<evidence type="ECO:0000256" key="1">
    <source>
        <dbReference type="ARBA" id="ARBA00022555"/>
    </source>
</evidence>
<evidence type="ECO:0000256" key="4">
    <source>
        <dbReference type="ARBA" id="ARBA00022741"/>
    </source>
</evidence>
<evidence type="ECO:0000313" key="15">
    <source>
        <dbReference type="Proteomes" id="UP000323594"/>
    </source>
</evidence>
<comment type="subcellular location">
    <subcellularLocation>
        <location evidence="9">Cytoplasm</location>
    </subcellularLocation>
</comment>
<dbReference type="InterPro" id="IPR046884">
    <property type="entry name" value="MnmA-like_central"/>
</dbReference>
<proteinExistence type="inferred from homology"/>
<evidence type="ECO:0000313" key="12">
    <source>
        <dbReference type="EMBL" id="CEM62279.1"/>
    </source>
</evidence>
<evidence type="ECO:0000259" key="11">
    <source>
        <dbReference type="Pfam" id="PF20259"/>
    </source>
</evidence>
<keyword evidence="3 9" id="KW-0819">tRNA processing</keyword>
<accession>A0A0B7GUC3</accession>
<evidence type="ECO:0000313" key="14">
    <source>
        <dbReference type="Proteomes" id="UP000042527"/>
    </source>
</evidence>
<reference evidence="14" key="1">
    <citation type="submission" date="2015-01" db="EMBL/GenBank/DDBJ databases">
        <authorList>
            <person name="Manzoor Shahid"/>
            <person name="Zubair Saima"/>
        </authorList>
    </citation>
    <scope>NUCLEOTIDE SEQUENCE [LARGE SCALE GENOMIC DNA]</scope>
    <source>
        <strain evidence="14">V1</strain>
    </source>
</reference>
<feature type="domain" description="tRNA-specific 2-thiouridylase MnmA-like C-terminal" evidence="10">
    <location>
        <begin position="275"/>
        <end position="349"/>
    </location>
</feature>
<reference evidence="12" key="2">
    <citation type="submission" date="2015-01" db="EMBL/GenBank/DDBJ databases">
        <authorList>
            <person name="Xiang T."/>
            <person name="Song Y."/>
            <person name="Huang L."/>
            <person name="Wang B."/>
            <person name="Wu P."/>
        </authorList>
    </citation>
    <scope>NUCLEOTIDE SEQUENCE [LARGE SCALE GENOMIC DNA]</scope>
    <source>
        <strain evidence="12">V1</strain>
    </source>
</reference>
<evidence type="ECO:0000256" key="3">
    <source>
        <dbReference type="ARBA" id="ARBA00022694"/>
    </source>
</evidence>
<keyword evidence="2 9" id="KW-0808">Transferase</keyword>
<keyword evidence="5 9" id="KW-0067">ATP-binding</keyword>
<comment type="catalytic activity">
    <reaction evidence="8 9">
        <text>S-sulfanyl-L-cysteinyl-[protein] + uridine(34) in tRNA + AH2 + ATP = 2-thiouridine(34) in tRNA + L-cysteinyl-[protein] + A + AMP + diphosphate + H(+)</text>
        <dbReference type="Rhea" id="RHEA:47032"/>
        <dbReference type="Rhea" id="RHEA-COMP:10131"/>
        <dbReference type="Rhea" id="RHEA-COMP:11726"/>
        <dbReference type="Rhea" id="RHEA-COMP:11727"/>
        <dbReference type="Rhea" id="RHEA-COMP:11728"/>
        <dbReference type="ChEBI" id="CHEBI:13193"/>
        <dbReference type="ChEBI" id="CHEBI:15378"/>
        <dbReference type="ChEBI" id="CHEBI:17499"/>
        <dbReference type="ChEBI" id="CHEBI:29950"/>
        <dbReference type="ChEBI" id="CHEBI:30616"/>
        <dbReference type="ChEBI" id="CHEBI:33019"/>
        <dbReference type="ChEBI" id="CHEBI:61963"/>
        <dbReference type="ChEBI" id="CHEBI:65315"/>
        <dbReference type="ChEBI" id="CHEBI:87170"/>
        <dbReference type="ChEBI" id="CHEBI:456215"/>
        <dbReference type="EC" id="2.8.1.13"/>
    </reaction>
</comment>
<dbReference type="Proteomes" id="UP000042527">
    <property type="component" value="Unassembled WGS sequence"/>
</dbReference>
<feature type="binding site" evidence="9">
    <location>
        <begin position="6"/>
        <end position="13"/>
    </location>
    <ligand>
        <name>ATP</name>
        <dbReference type="ChEBI" id="CHEBI:30616"/>
    </ligand>
</feature>
<dbReference type="Pfam" id="PF20258">
    <property type="entry name" value="tRNA_Me_trans_C"/>
    <property type="match status" value="1"/>
</dbReference>
<reference evidence="13 15" key="3">
    <citation type="submission" date="2019-08" db="EMBL/GenBank/DDBJ databases">
        <authorList>
            <person name="Kuhnert P."/>
        </authorList>
    </citation>
    <scope>NUCLEOTIDE SEQUENCE [LARGE SCALE GENOMIC DNA]</scope>
    <source>
        <strain evidence="13 15">B36.5</strain>
    </source>
</reference>
<evidence type="ECO:0000256" key="8">
    <source>
        <dbReference type="ARBA" id="ARBA00051542"/>
    </source>
</evidence>
<dbReference type="GeneID" id="57752142"/>
<evidence type="ECO:0000313" key="13">
    <source>
        <dbReference type="EMBL" id="QEJ99227.1"/>
    </source>
</evidence>
<evidence type="ECO:0000259" key="10">
    <source>
        <dbReference type="Pfam" id="PF20258"/>
    </source>
</evidence>
<dbReference type="AlphaFoldDB" id="A0A0B7GUC3"/>
<dbReference type="GO" id="GO:0002143">
    <property type="term" value="P:tRNA wobble position uridine thiolation"/>
    <property type="evidence" value="ECO:0007669"/>
    <property type="project" value="TreeGrafter"/>
</dbReference>
<dbReference type="GO" id="GO:0005524">
    <property type="term" value="F:ATP binding"/>
    <property type="evidence" value="ECO:0007669"/>
    <property type="project" value="UniProtKB-KW"/>
</dbReference>
<dbReference type="Pfam" id="PF20259">
    <property type="entry name" value="tRNA_Me_trans_M"/>
    <property type="match status" value="1"/>
</dbReference>
<dbReference type="PANTHER" id="PTHR11933:SF5">
    <property type="entry name" value="MITOCHONDRIAL TRNA-SPECIFIC 2-THIOURIDYLASE 1"/>
    <property type="match status" value="1"/>
</dbReference>
<feature type="region of interest" description="Interaction with tRNA" evidence="9">
    <location>
        <begin position="300"/>
        <end position="301"/>
    </location>
</feature>
<dbReference type="SUPFAM" id="SSF52402">
    <property type="entry name" value="Adenine nucleotide alpha hydrolases-like"/>
    <property type="match status" value="1"/>
</dbReference>
<evidence type="ECO:0000256" key="6">
    <source>
        <dbReference type="ARBA" id="ARBA00022884"/>
    </source>
</evidence>
<dbReference type="Pfam" id="PF03054">
    <property type="entry name" value="tRNA_Me_trans"/>
    <property type="match status" value="1"/>
</dbReference>
<dbReference type="EMBL" id="CDNC01000023">
    <property type="protein sequence ID" value="CEM62279.1"/>
    <property type="molecule type" value="Genomic_DNA"/>
</dbReference>
<gene>
    <name evidence="9 12" type="primary">mnmA</name>
    <name evidence="13" type="ORF">FUT82_15355</name>
    <name evidence="12" type="ORF">TPHV1_30174</name>
</gene>
<keyword evidence="14" id="KW-1185">Reference proteome</keyword>
<dbReference type="EMBL" id="CP042817">
    <property type="protein sequence ID" value="QEJ99227.1"/>
    <property type="molecule type" value="Genomic_DNA"/>
</dbReference>
<dbReference type="EC" id="2.8.1.13" evidence="9"/>
<feature type="active site" description="Cysteine persulfide intermediate" evidence="9">
    <location>
        <position position="194"/>
    </location>
</feature>
<feature type="site" description="Interaction with tRNA" evidence="9">
    <location>
        <position position="333"/>
    </location>
</feature>
<dbReference type="HAMAP" id="MF_00144">
    <property type="entry name" value="tRNA_thiouridyl_MnmA"/>
    <property type="match status" value="1"/>
</dbReference>
<dbReference type="NCBIfam" id="NF001138">
    <property type="entry name" value="PRK00143.1"/>
    <property type="match status" value="1"/>
</dbReference>
<dbReference type="Proteomes" id="UP000323594">
    <property type="component" value="Chromosome"/>
</dbReference>
<keyword evidence="6 9" id="KW-0694">RNA-binding</keyword>
<dbReference type="Gene3D" id="2.30.30.280">
    <property type="entry name" value="Adenine nucleotide alpha hydrolases-like domains"/>
    <property type="match status" value="1"/>
</dbReference>
<dbReference type="InterPro" id="IPR023382">
    <property type="entry name" value="MnmA-like_central_sf"/>
</dbReference>
<comment type="similarity">
    <text evidence="9">Belongs to the MnmA/TRMU family.</text>
</comment>
<comment type="function">
    <text evidence="9">Catalyzes the 2-thiolation of uridine at the wobble position (U34) of tRNA, leading to the formation of s(2)U34.</text>
</comment>
<dbReference type="NCBIfam" id="TIGR00420">
    <property type="entry name" value="trmU"/>
    <property type="match status" value="1"/>
</dbReference>
<comment type="caution">
    <text evidence="9">Lacks conserved residue(s) required for the propagation of feature annotation.</text>
</comment>
<dbReference type="Gene3D" id="3.40.50.620">
    <property type="entry name" value="HUPs"/>
    <property type="match status" value="1"/>
</dbReference>
<keyword evidence="9" id="KW-0963">Cytoplasm</keyword>
<dbReference type="InterPro" id="IPR004506">
    <property type="entry name" value="MnmA-like"/>
</dbReference>
<dbReference type="GO" id="GO:0000049">
    <property type="term" value="F:tRNA binding"/>
    <property type="evidence" value="ECO:0007669"/>
    <property type="project" value="UniProtKB-KW"/>
</dbReference>
<evidence type="ECO:0000256" key="5">
    <source>
        <dbReference type="ARBA" id="ARBA00022840"/>
    </source>
</evidence>
<evidence type="ECO:0000256" key="2">
    <source>
        <dbReference type="ARBA" id="ARBA00022679"/>
    </source>
</evidence>
<feature type="region of interest" description="Interaction with tRNA" evidence="9">
    <location>
        <begin position="144"/>
        <end position="146"/>
    </location>
</feature>
<dbReference type="Gene3D" id="2.40.30.10">
    <property type="entry name" value="Translation factors"/>
    <property type="match status" value="1"/>
</dbReference>
<protein>
    <recommendedName>
        <fullName evidence="9">tRNA-specific 2-thiouridylase MnmA</fullName>
        <ecNumber evidence="9">2.8.1.13</ecNumber>
    </recommendedName>
</protein>
<dbReference type="GO" id="GO:0005737">
    <property type="term" value="C:cytoplasm"/>
    <property type="evidence" value="ECO:0007669"/>
    <property type="project" value="UniProtKB-SubCell"/>
</dbReference>
<dbReference type="GO" id="GO:0103016">
    <property type="term" value="F:tRNA-uridine 2-sulfurtransferase activity"/>
    <property type="evidence" value="ECO:0007669"/>
    <property type="project" value="UniProtKB-EC"/>
</dbReference>
<feature type="active site" description="Nucleophile" evidence="9">
    <location>
        <position position="96"/>
    </location>
</feature>
<dbReference type="RefSeq" id="WP_024752063.1">
    <property type="nucleotide sequence ID" value="NZ_CDNC01000023.1"/>
</dbReference>
<feature type="site" description="Interaction with tRNA" evidence="9">
    <location>
        <position position="121"/>
    </location>
</feature>
<dbReference type="PANTHER" id="PTHR11933">
    <property type="entry name" value="TRNA 5-METHYLAMINOMETHYL-2-THIOURIDYLATE -METHYLTRANSFERASE"/>
    <property type="match status" value="1"/>
</dbReference>
<organism evidence="12 14">
    <name type="scientific">Treponema phagedenis</name>
    <dbReference type="NCBI Taxonomy" id="162"/>
    <lineage>
        <taxon>Bacteria</taxon>
        <taxon>Pseudomonadati</taxon>
        <taxon>Spirochaetota</taxon>
        <taxon>Spirochaetia</taxon>
        <taxon>Spirochaetales</taxon>
        <taxon>Treponemataceae</taxon>
        <taxon>Treponema</taxon>
    </lineage>
</organism>
<feature type="domain" description="tRNA-specific 2-thiouridylase MnmA-like central" evidence="11">
    <location>
        <begin position="212"/>
        <end position="266"/>
    </location>
</feature>
<sequence>MKILVGLSGGVDSAVAAKLLLEQGHEVSSVTMQMISPVGEIIKSQEQDIADARAIANTLGIDFFTLDLRSAFREEIMNYFAETYKQGLTPNPCFICNKKMKFGRLLDVALERGFDAIATGHYAQIMRDLKTGRYLLLQGSDSKKDQSYFLALLNQFQLAHIMFPLGNYTKPEVRKIAEKAGLISAHRPDSQDICFVPNGDYAKIVEALLPETFTEGNFLDTKGKIIGKHRGLHHYTIGQRRGLALAFGEPVYVVSKDAKTNTVCVGSSENLFASALVAENVNFIAVEKLTEPIVCTVKTRYRQNEIPARLIPITEDSLRVEFLQPERAVAAGQALVCYKDGAVFAGGIITAVEPWAKPQ</sequence>
<keyword evidence="7" id="KW-1015">Disulfide bond</keyword>
<dbReference type="InterPro" id="IPR014729">
    <property type="entry name" value="Rossmann-like_a/b/a_fold"/>
</dbReference>
<name>A0A0B7GUC3_TREPH</name>
<dbReference type="FunFam" id="2.30.30.280:FF:000001">
    <property type="entry name" value="tRNA-specific 2-thiouridylase MnmA"/>
    <property type="match status" value="1"/>
</dbReference>
<dbReference type="CDD" id="cd01998">
    <property type="entry name" value="MnmA_TRMU-like"/>
    <property type="match status" value="1"/>
</dbReference>
<feature type="binding site" evidence="9">
    <location>
        <position position="120"/>
    </location>
    <ligand>
        <name>ATP</name>
        <dbReference type="ChEBI" id="CHEBI:30616"/>
    </ligand>
</feature>
<dbReference type="InterPro" id="IPR046885">
    <property type="entry name" value="MnmA-like_C"/>
</dbReference>
<evidence type="ECO:0000256" key="9">
    <source>
        <dbReference type="HAMAP-Rule" id="MF_00144"/>
    </source>
</evidence>
<keyword evidence="1 9" id="KW-0820">tRNA-binding</keyword>
<dbReference type="OrthoDB" id="9800696at2"/>
<feature type="binding site" evidence="9">
    <location>
        <position position="32"/>
    </location>
    <ligand>
        <name>ATP</name>
        <dbReference type="ChEBI" id="CHEBI:30616"/>
    </ligand>
</feature>
<keyword evidence="4 9" id="KW-0547">Nucleotide-binding</keyword>
<evidence type="ECO:0000256" key="7">
    <source>
        <dbReference type="ARBA" id="ARBA00023157"/>
    </source>
</evidence>